<name>A0A1F6TTY1_9PROT</name>
<evidence type="ECO:0008006" key="9">
    <source>
        <dbReference type="Google" id="ProtNLM"/>
    </source>
</evidence>
<feature type="transmembrane region" description="Helical" evidence="6">
    <location>
        <begin position="41"/>
        <end position="58"/>
    </location>
</feature>
<reference evidence="7 8" key="1">
    <citation type="journal article" date="2016" name="Nat. Commun.">
        <title>Thousands of microbial genomes shed light on interconnected biogeochemical processes in an aquifer system.</title>
        <authorList>
            <person name="Anantharaman K."/>
            <person name="Brown C.T."/>
            <person name="Hug L.A."/>
            <person name="Sharon I."/>
            <person name="Castelle C.J."/>
            <person name="Probst A.J."/>
            <person name="Thomas B.C."/>
            <person name="Singh A."/>
            <person name="Wilkins M.J."/>
            <person name="Karaoz U."/>
            <person name="Brodie E.L."/>
            <person name="Williams K.H."/>
            <person name="Hubbard S.S."/>
            <person name="Banfield J.F."/>
        </authorList>
    </citation>
    <scope>NUCLEOTIDE SEQUENCE [LARGE SCALE GENOMIC DNA]</scope>
</reference>
<dbReference type="AlphaFoldDB" id="A0A1F6TTY1"/>
<sequence length="313" mass="32398">MDSLIVWIVAFTALGGVLSVLAAAGFLLVPEARRTQLLGPLVSFAIGALLGASFLGLLPRALEGVGPRETYGITAAVLLGLLGFFLLEKMVLWRHCHVQDCDVHGGTNVGRSQHPASRDTRTSLYSAGTAGTSGATEVHGEADAATGAGSERAIVHAPNIEQARKAAAGNLILIGDGIHNFVDGVLIAAAFLTDIKLGVVTSLAVIAHEIPQELGDFAILLHSGFSRARALFYNVLSSLTTVVGGIAAYFSLALALSVVPYVLAIAASSFIYIAVADLIPGLHKRPEFSATVQQIGLIGLGVAVIVVADVLLH</sequence>
<feature type="region of interest" description="Disordered" evidence="5">
    <location>
        <begin position="107"/>
        <end position="142"/>
    </location>
</feature>
<dbReference type="GO" id="GO:0006882">
    <property type="term" value="P:intracellular zinc ion homeostasis"/>
    <property type="evidence" value="ECO:0007669"/>
    <property type="project" value="TreeGrafter"/>
</dbReference>
<comment type="caution">
    <text evidence="7">The sequence shown here is derived from an EMBL/GenBank/DDBJ whole genome shotgun (WGS) entry which is preliminary data.</text>
</comment>
<evidence type="ECO:0000256" key="1">
    <source>
        <dbReference type="ARBA" id="ARBA00004141"/>
    </source>
</evidence>
<dbReference type="PANTHER" id="PTHR16950:SF16">
    <property type="entry name" value="ZINC TRANSPORTER ZIP13"/>
    <property type="match status" value="1"/>
</dbReference>
<protein>
    <recommendedName>
        <fullName evidence="9">ZIP zinc transporter</fullName>
    </recommendedName>
</protein>
<dbReference type="STRING" id="1817760.A2151_02600"/>
<accession>A0A1F6TTY1</accession>
<feature type="transmembrane region" description="Helical" evidence="6">
    <location>
        <begin position="70"/>
        <end position="87"/>
    </location>
</feature>
<dbReference type="GO" id="GO:0016020">
    <property type="term" value="C:membrane"/>
    <property type="evidence" value="ECO:0007669"/>
    <property type="project" value="UniProtKB-SubCell"/>
</dbReference>
<dbReference type="PANTHER" id="PTHR16950">
    <property type="entry name" value="ZINC TRANSPORTER SLC39A7 HISTIDINE-RICH MEMBRANE PROTEIN KE4"/>
    <property type="match status" value="1"/>
</dbReference>
<evidence type="ECO:0000313" key="8">
    <source>
        <dbReference type="Proteomes" id="UP000178885"/>
    </source>
</evidence>
<comment type="subcellular location">
    <subcellularLocation>
        <location evidence="1">Membrane</location>
        <topology evidence="1">Multi-pass membrane protein</topology>
    </subcellularLocation>
</comment>
<dbReference type="EMBL" id="MFSU01000024">
    <property type="protein sequence ID" value="OGI48598.1"/>
    <property type="molecule type" value="Genomic_DNA"/>
</dbReference>
<keyword evidence="2 6" id="KW-0812">Transmembrane</keyword>
<evidence type="ECO:0000256" key="5">
    <source>
        <dbReference type="SAM" id="MobiDB-lite"/>
    </source>
</evidence>
<proteinExistence type="predicted"/>
<keyword evidence="4 6" id="KW-0472">Membrane</keyword>
<feature type="transmembrane region" description="Helical" evidence="6">
    <location>
        <begin position="291"/>
        <end position="312"/>
    </location>
</feature>
<evidence type="ECO:0000256" key="6">
    <source>
        <dbReference type="SAM" id="Phobius"/>
    </source>
</evidence>
<gene>
    <name evidence="7" type="ORF">A2151_02600</name>
</gene>
<evidence type="ECO:0000313" key="7">
    <source>
        <dbReference type="EMBL" id="OGI48598.1"/>
    </source>
</evidence>
<organism evidence="7 8">
    <name type="scientific">Candidatus Muproteobacteria bacterium RBG_16_65_34</name>
    <dbReference type="NCBI Taxonomy" id="1817760"/>
    <lineage>
        <taxon>Bacteria</taxon>
        <taxon>Pseudomonadati</taxon>
        <taxon>Pseudomonadota</taxon>
        <taxon>Candidatus Muproteobacteria</taxon>
    </lineage>
</organism>
<dbReference type="Pfam" id="PF02535">
    <property type="entry name" value="Zip"/>
    <property type="match status" value="1"/>
</dbReference>
<feature type="transmembrane region" description="Helical" evidence="6">
    <location>
        <begin position="6"/>
        <end position="29"/>
    </location>
</feature>
<dbReference type="Proteomes" id="UP000178885">
    <property type="component" value="Unassembled WGS sequence"/>
</dbReference>
<feature type="transmembrane region" description="Helical" evidence="6">
    <location>
        <begin position="258"/>
        <end position="279"/>
    </location>
</feature>
<keyword evidence="3 6" id="KW-1133">Transmembrane helix</keyword>
<feature type="compositionally biased region" description="Polar residues" evidence="5">
    <location>
        <begin position="122"/>
        <end position="135"/>
    </location>
</feature>
<feature type="transmembrane region" description="Helical" evidence="6">
    <location>
        <begin position="231"/>
        <end position="252"/>
    </location>
</feature>
<dbReference type="GO" id="GO:0005385">
    <property type="term" value="F:zinc ion transmembrane transporter activity"/>
    <property type="evidence" value="ECO:0007669"/>
    <property type="project" value="TreeGrafter"/>
</dbReference>
<evidence type="ECO:0000256" key="2">
    <source>
        <dbReference type="ARBA" id="ARBA00022692"/>
    </source>
</evidence>
<evidence type="ECO:0000256" key="3">
    <source>
        <dbReference type="ARBA" id="ARBA00022989"/>
    </source>
</evidence>
<evidence type="ECO:0000256" key="4">
    <source>
        <dbReference type="ARBA" id="ARBA00023136"/>
    </source>
</evidence>
<dbReference type="InterPro" id="IPR003689">
    <property type="entry name" value="ZIP"/>
</dbReference>